<keyword evidence="10" id="KW-1185">Reference proteome</keyword>
<feature type="domain" description="MADS-box" evidence="8">
    <location>
        <begin position="105"/>
        <end position="165"/>
    </location>
</feature>
<dbReference type="Gene3D" id="3.40.1810.10">
    <property type="entry name" value="Transcription factor, MADS-box"/>
    <property type="match status" value="1"/>
</dbReference>
<dbReference type="PROSITE" id="PS00350">
    <property type="entry name" value="MADS_BOX_1"/>
    <property type="match status" value="1"/>
</dbReference>
<name>A0A3Q4BS53_MOLML</name>
<sequence>MGTRGACGRAGNGTELNSAQPGPVTASESPGGQFDDREYSTEVVYSGSEQDSDSGDEEDTAGSGGDRRGVKRERSEREVGHQAAAALGGLSGAGVPGAKPGKKTRGRVKIKMEFIDNKLRRYTTFSKRKTGIMKKAYELSTLTGTQVLLLVASETGHVYTFATRKLQPMITSETGKALIQTCLNSPDSPPRSDPSSDQRMSATGFEETDLTYQVSEADGCSEVAKDQMKPAFTVSNLPGATQSTPSSSSSSSGTPSMHMQTSAPSWQSSSTTNGTVLTSAGVMLPGGFTLMSGASLPPGTHTIPLSQLQGPMVPGPAATLHAPASQPTTLLRLPATVSLAGGGVSQQLQTLQVQASSHQASSNQNSSDIHTSLPASIVSSSSLSSSSSSVASHMMYPSSHTVMYAAPTPSLGDGSLAVLNTFPPPGHAQSHDPASIPQVFLTSLPPVATQIPVSAVQLHPMVISQQSSSSNLTELQVVSLDVHQSKED</sequence>
<evidence type="ECO:0000256" key="5">
    <source>
        <dbReference type="ARBA" id="ARBA00023242"/>
    </source>
</evidence>
<dbReference type="AlphaFoldDB" id="A0A3Q4BS53"/>
<evidence type="ECO:0000256" key="6">
    <source>
        <dbReference type="ARBA" id="ARBA00072990"/>
    </source>
</evidence>
<feature type="compositionally biased region" description="Basic and acidic residues" evidence="7">
    <location>
        <begin position="65"/>
        <end position="80"/>
    </location>
</feature>
<organism evidence="9 10">
    <name type="scientific">Mola mola</name>
    <name type="common">Ocean sunfish</name>
    <name type="synonym">Tetraodon mola</name>
    <dbReference type="NCBI Taxonomy" id="94237"/>
    <lineage>
        <taxon>Eukaryota</taxon>
        <taxon>Metazoa</taxon>
        <taxon>Chordata</taxon>
        <taxon>Craniata</taxon>
        <taxon>Vertebrata</taxon>
        <taxon>Euteleostomi</taxon>
        <taxon>Actinopterygii</taxon>
        <taxon>Neopterygii</taxon>
        <taxon>Teleostei</taxon>
        <taxon>Neoteleostei</taxon>
        <taxon>Acanthomorphata</taxon>
        <taxon>Eupercaria</taxon>
        <taxon>Tetraodontiformes</taxon>
        <taxon>Molidae</taxon>
        <taxon>Mola</taxon>
    </lineage>
</organism>
<dbReference type="Pfam" id="PF00319">
    <property type="entry name" value="SRF-TF"/>
    <property type="match status" value="1"/>
</dbReference>
<evidence type="ECO:0000313" key="9">
    <source>
        <dbReference type="Ensembl" id="ENSMMOP00000024107.1"/>
    </source>
</evidence>
<dbReference type="GO" id="GO:0046983">
    <property type="term" value="F:protein dimerization activity"/>
    <property type="evidence" value="ECO:0007669"/>
    <property type="project" value="InterPro"/>
</dbReference>
<keyword evidence="2" id="KW-0805">Transcription regulation</keyword>
<feature type="region of interest" description="Disordered" evidence="7">
    <location>
        <begin position="181"/>
        <end position="208"/>
    </location>
</feature>
<protein>
    <recommendedName>
        <fullName evidence="6">Serum response factor</fullName>
    </recommendedName>
</protein>
<dbReference type="InterPro" id="IPR050142">
    <property type="entry name" value="MADS-box/MEF2_TF"/>
</dbReference>
<dbReference type="SMART" id="SM00432">
    <property type="entry name" value="MADS"/>
    <property type="match status" value="1"/>
</dbReference>
<dbReference type="GO" id="GO:0000981">
    <property type="term" value="F:DNA-binding transcription factor activity, RNA polymerase II-specific"/>
    <property type="evidence" value="ECO:0007669"/>
    <property type="project" value="InterPro"/>
</dbReference>
<feature type="compositionally biased region" description="Polar residues" evidence="7">
    <location>
        <begin position="14"/>
        <end position="30"/>
    </location>
</feature>
<dbReference type="GO" id="GO:1902895">
    <property type="term" value="P:positive regulation of miRNA transcription"/>
    <property type="evidence" value="ECO:0007669"/>
    <property type="project" value="UniProtKB-ARBA"/>
</dbReference>
<dbReference type="GO" id="GO:0042060">
    <property type="term" value="P:wound healing"/>
    <property type="evidence" value="ECO:0007669"/>
    <property type="project" value="UniProtKB-ARBA"/>
</dbReference>
<dbReference type="SUPFAM" id="SSF55455">
    <property type="entry name" value="SRF-like"/>
    <property type="match status" value="1"/>
</dbReference>
<reference evidence="9" key="2">
    <citation type="submission" date="2025-09" db="UniProtKB">
        <authorList>
            <consortium name="Ensembl"/>
        </authorList>
    </citation>
    <scope>IDENTIFICATION</scope>
</reference>
<feature type="compositionally biased region" description="Acidic residues" evidence="7">
    <location>
        <begin position="50"/>
        <end position="60"/>
    </location>
</feature>
<evidence type="ECO:0000259" key="8">
    <source>
        <dbReference type="PROSITE" id="PS50066"/>
    </source>
</evidence>
<reference evidence="9" key="1">
    <citation type="submission" date="2025-08" db="UniProtKB">
        <authorList>
            <consortium name="Ensembl"/>
        </authorList>
    </citation>
    <scope>IDENTIFICATION</scope>
</reference>
<dbReference type="GO" id="GO:0045944">
    <property type="term" value="P:positive regulation of transcription by RNA polymerase II"/>
    <property type="evidence" value="ECO:0007669"/>
    <property type="project" value="InterPro"/>
</dbReference>
<accession>A0A3Q4BS53</accession>
<dbReference type="PROSITE" id="PS50066">
    <property type="entry name" value="MADS_BOX_2"/>
    <property type="match status" value="1"/>
</dbReference>
<feature type="compositionally biased region" description="Polar residues" evidence="7">
    <location>
        <begin position="257"/>
        <end position="272"/>
    </location>
</feature>
<dbReference type="CDD" id="cd00266">
    <property type="entry name" value="MADS_SRF_like"/>
    <property type="match status" value="1"/>
</dbReference>
<dbReference type="GO" id="GO:0010736">
    <property type="term" value="F:serum response element binding"/>
    <property type="evidence" value="ECO:0007669"/>
    <property type="project" value="UniProtKB-ARBA"/>
</dbReference>
<dbReference type="InterPro" id="IPR002100">
    <property type="entry name" value="TF_MADSbox"/>
</dbReference>
<evidence type="ECO:0000256" key="7">
    <source>
        <dbReference type="SAM" id="MobiDB-lite"/>
    </source>
</evidence>
<keyword evidence="3" id="KW-0238">DNA-binding</keyword>
<evidence type="ECO:0000256" key="2">
    <source>
        <dbReference type="ARBA" id="ARBA00023015"/>
    </source>
</evidence>
<keyword evidence="5" id="KW-0539">Nucleus</keyword>
<evidence type="ECO:0000256" key="1">
    <source>
        <dbReference type="ARBA" id="ARBA00004123"/>
    </source>
</evidence>
<dbReference type="PANTHER" id="PTHR48019">
    <property type="entry name" value="SERUM RESPONSE FACTOR HOMOLOG"/>
    <property type="match status" value="1"/>
</dbReference>
<dbReference type="STRING" id="94237.ENSMMOP00000024107"/>
<evidence type="ECO:0000256" key="3">
    <source>
        <dbReference type="ARBA" id="ARBA00023125"/>
    </source>
</evidence>
<evidence type="ECO:0000256" key="4">
    <source>
        <dbReference type="ARBA" id="ARBA00023163"/>
    </source>
</evidence>
<dbReference type="Proteomes" id="UP000261620">
    <property type="component" value="Unplaced"/>
</dbReference>
<comment type="subcellular location">
    <subcellularLocation>
        <location evidence="1">Nucleus</location>
    </subcellularLocation>
</comment>
<keyword evidence="4" id="KW-0804">Transcription</keyword>
<feature type="compositionally biased region" description="Low complexity" evidence="7">
    <location>
        <begin position="243"/>
        <end position="256"/>
    </location>
</feature>
<feature type="region of interest" description="Disordered" evidence="7">
    <location>
        <begin position="234"/>
        <end position="272"/>
    </location>
</feature>
<dbReference type="GO" id="GO:0005634">
    <property type="term" value="C:nucleus"/>
    <property type="evidence" value="ECO:0007669"/>
    <property type="project" value="UniProtKB-SubCell"/>
</dbReference>
<evidence type="ECO:0000313" key="10">
    <source>
        <dbReference type="Proteomes" id="UP000261620"/>
    </source>
</evidence>
<dbReference type="GO" id="GO:0002042">
    <property type="term" value="P:cell migration involved in sprouting angiogenesis"/>
    <property type="evidence" value="ECO:0007669"/>
    <property type="project" value="UniProtKB-ARBA"/>
</dbReference>
<dbReference type="Ensembl" id="ENSMMOT00000024509.1">
    <property type="protein sequence ID" value="ENSMMOP00000024107.1"/>
    <property type="gene ID" value="ENSMMOG00000018347.1"/>
</dbReference>
<proteinExistence type="predicted"/>
<dbReference type="OMA" id="FPPTGHA"/>
<dbReference type="GO" id="GO:0060379">
    <property type="term" value="P:cardiac muscle cell myoblast differentiation"/>
    <property type="evidence" value="ECO:0007669"/>
    <property type="project" value="UniProtKB-ARBA"/>
</dbReference>
<dbReference type="InterPro" id="IPR033897">
    <property type="entry name" value="SRF-like_MADS-box"/>
</dbReference>
<dbReference type="PRINTS" id="PR00404">
    <property type="entry name" value="MADSDOMAIN"/>
</dbReference>
<feature type="region of interest" description="Disordered" evidence="7">
    <location>
        <begin position="1"/>
        <end position="105"/>
    </location>
</feature>
<dbReference type="InterPro" id="IPR036879">
    <property type="entry name" value="TF_MADSbox_sf"/>
</dbReference>
<dbReference type="FunFam" id="3.40.1810.10:FF:000002">
    <property type="entry name" value="Serum response factor b"/>
    <property type="match status" value="1"/>
</dbReference>